<accession>E8QSK4</accession>
<evidence type="ECO:0000313" key="1">
    <source>
        <dbReference type="EMBL" id="ADU84968.1"/>
    </source>
</evidence>
<organism evidence="1 2">
    <name type="scientific">Helicobacter pylori (strain SouthAfrica7)</name>
    <dbReference type="NCBI Taxonomy" id="907239"/>
    <lineage>
        <taxon>Bacteria</taxon>
        <taxon>Pseudomonadati</taxon>
        <taxon>Campylobacterota</taxon>
        <taxon>Epsilonproteobacteria</taxon>
        <taxon>Campylobacterales</taxon>
        <taxon>Helicobacteraceae</taxon>
        <taxon>Helicobacter</taxon>
    </lineage>
</organism>
<name>E8QSK4_HELPW</name>
<dbReference type="eggNOG" id="COG3676">
    <property type="taxonomic scope" value="Bacteria"/>
</dbReference>
<evidence type="ECO:0008006" key="3">
    <source>
        <dbReference type="Google" id="ProtNLM"/>
    </source>
</evidence>
<evidence type="ECO:0000313" key="2">
    <source>
        <dbReference type="Proteomes" id="UP000007467"/>
    </source>
</evidence>
<dbReference type="HOGENOM" id="CLU_2916232_0_0_7"/>
<reference evidence="1 2" key="2">
    <citation type="journal article" date="2013" name="Genome Announc.">
        <title>Genome Sequences of Three hpAfrica2 Strains of Helicobacter pylori.</title>
        <authorList>
            <person name="Duncan S.S."/>
            <person name="Bertoli M.T."/>
            <person name="Kersulyte D."/>
            <person name="Valk P.L."/>
            <person name="Tamma S."/>
            <person name="Segal I."/>
            <person name="McClain M.S."/>
            <person name="Cover T.L."/>
            <person name="Berg D.E."/>
        </authorList>
    </citation>
    <scope>NUCLEOTIDE SEQUENCE [LARGE SCALE GENOMIC DNA]</scope>
    <source>
        <strain evidence="1 2">SouthAfrica7</strain>
    </source>
</reference>
<gene>
    <name evidence="1" type="ordered locus">HPSA_04955</name>
</gene>
<dbReference type="AlphaFoldDB" id="E8QSK4"/>
<dbReference type="EMBL" id="CP002336">
    <property type="protein sequence ID" value="ADU84968.1"/>
    <property type="molecule type" value="Genomic_DNA"/>
</dbReference>
<protein>
    <recommendedName>
        <fullName evidence="3">ISXO2-like transposase domain-containing protein</fullName>
    </recommendedName>
</protein>
<sequence>MPVFDRLNENLIYGDGWKSYDGLVDYGAKTHYRVKRSKNEFVEIKTIPIILRVFGLFQRIV</sequence>
<proteinExistence type="predicted"/>
<reference evidence="2" key="1">
    <citation type="submission" date="2010-11" db="EMBL/GenBank/DDBJ databases">
        <title>Genome sequence of Helicobacter pylori strain SouthAfrica7.</title>
        <authorList>
            <person name="Kersulyte D."/>
            <person name="Segal I."/>
            <person name="Mistry R."/>
            <person name="Berg D.E."/>
        </authorList>
    </citation>
    <scope>NUCLEOTIDE SEQUENCE [LARGE SCALE GENOMIC DNA]</scope>
    <source>
        <strain evidence="2">SouthAfrica7</strain>
    </source>
</reference>
<dbReference type="KEGG" id="hes:HPSA_04955"/>
<dbReference type="Proteomes" id="UP000007467">
    <property type="component" value="Chromosome"/>
</dbReference>